<evidence type="ECO:0000256" key="5">
    <source>
        <dbReference type="ARBA" id="ARBA00022725"/>
    </source>
</evidence>
<feature type="transmembrane region" description="Helical" evidence="10">
    <location>
        <begin position="133"/>
        <end position="155"/>
    </location>
</feature>
<dbReference type="PANTHER" id="PTHR21137:SF35">
    <property type="entry name" value="ODORANT RECEPTOR 19A-RELATED"/>
    <property type="match status" value="1"/>
</dbReference>
<dbReference type="InterPro" id="IPR004117">
    <property type="entry name" value="7tm6_olfct_rcpt"/>
</dbReference>
<protein>
    <recommendedName>
        <fullName evidence="10">Odorant receptor</fullName>
    </recommendedName>
</protein>
<dbReference type="GO" id="GO:0004984">
    <property type="term" value="F:olfactory receptor activity"/>
    <property type="evidence" value="ECO:0007669"/>
    <property type="project" value="InterPro"/>
</dbReference>
<evidence type="ECO:0000256" key="7">
    <source>
        <dbReference type="ARBA" id="ARBA00023136"/>
    </source>
</evidence>
<keyword evidence="3 10" id="KW-0716">Sensory transduction</keyword>
<accession>A0A385H6P6</accession>
<evidence type="ECO:0000256" key="1">
    <source>
        <dbReference type="ARBA" id="ARBA00004651"/>
    </source>
</evidence>
<organism evidence="11">
    <name type="scientific">Yemma signatus</name>
    <dbReference type="NCBI Taxonomy" id="300820"/>
    <lineage>
        <taxon>Eukaryota</taxon>
        <taxon>Metazoa</taxon>
        <taxon>Ecdysozoa</taxon>
        <taxon>Arthropoda</taxon>
        <taxon>Hexapoda</taxon>
        <taxon>Insecta</taxon>
        <taxon>Pterygota</taxon>
        <taxon>Neoptera</taxon>
        <taxon>Paraneoptera</taxon>
        <taxon>Hemiptera</taxon>
        <taxon>Heteroptera</taxon>
        <taxon>Panheteroptera</taxon>
        <taxon>Pentatomomorpha</taxon>
        <taxon>Lygaeoidea</taxon>
        <taxon>Berytidae</taxon>
        <taxon>Yemma</taxon>
    </lineage>
</organism>
<dbReference type="GO" id="GO:0005549">
    <property type="term" value="F:odorant binding"/>
    <property type="evidence" value="ECO:0007669"/>
    <property type="project" value="InterPro"/>
</dbReference>
<evidence type="ECO:0000313" key="11">
    <source>
        <dbReference type="EMBL" id="AXX83024.1"/>
    </source>
</evidence>
<reference evidence="11" key="1">
    <citation type="submission" date="2017-10" db="EMBL/GenBank/DDBJ databases">
        <authorList>
            <person name="Banno H."/>
            <person name="Chua N.-H."/>
        </authorList>
    </citation>
    <scope>NUCLEOTIDE SEQUENCE</scope>
</reference>
<dbReference type="GO" id="GO:0005886">
    <property type="term" value="C:plasma membrane"/>
    <property type="evidence" value="ECO:0007669"/>
    <property type="project" value="UniProtKB-SubCell"/>
</dbReference>
<evidence type="ECO:0000256" key="9">
    <source>
        <dbReference type="ARBA" id="ARBA00023224"/>
    </source>
</evidence>
<keyword evidence="9 10" id="KW-0807">Transducer</keyword>
<keyword evidence="4 10" id="KW-0812">Transmembrane</keyword>
<name>A0A385H6P6_9HEMI</name>
<feature type="transmembrane region" description="Helical" evidence="10">
    <location>
        <begin position="298"/>
        <end position="318"/>
    </location>
</feature>
<sequence length="407" mass="46795">MPTLRFYNFYRGVLLQGRWSALPLPWHGRESFPNILKVYGVMMIFYLIYKIVCTTYAIMHLDKFEIRVYLMSALFYFISSLLLMIFFYLKGAEYRSLIDGVDSLTDFVMTSGLGEENFFQEEYKKVAIGLAKFSRFMAISAVSCPAMFCLSVPFIDYLHGEYRARTAVPAQCPVELEVQHVPGVFEIIVIQQGLAYSIPSFQKFVTEIIMLSLFNILKTLFEYLSRSLKHISKDLDKRKGTDAAWEKFHVWVRIHQASISLFESVIILFSPLIVMYYLLTIVVVAGALLYMTDANSSNILQTLFGGGYMLVTMFSLFLQCQAADEASSAALNLADEIYRLPWHKLDTKRNSSIRFILEVATKTINVDAYHSPAFRLSKKAYHSLFVNTVSAYMGFRKIMYMQHQNNP</sequence>
<dbReference type="PANTHER" id="PTHR21137">
    <property type="entry name" value="ODORANT RECEPTOR"/>
    <property type="match status" value="1"/>
</dbReference>
<evidence type="ECO:0000256" key="8">
    <source>
        <dbReference type="ARBA" id="ARBA00023170"/>
    </source>
</evidence>
<comment type="subcellular location">
    <subcellularLocation>
        <location evidence="1 10">Cell membrane</location>
        <topology evidence="1 10">Multi-pass membrane protein</topology>
    </subcellularLocation>
</comment>
<evidence type="ECO:0000256" key="4">
    <source>
        <dbReference type="ARBA" id="ARBA00022692"/>
    </source>
</evidence>
<keyword evidence="5 10" id="KW-0552">Olfaction</keyword>
<keyword evidence="2" id="KW-1003">Cell membrane</keyword>
<evidence type="ECO:0000256" key="2">
    <source>
        <dbReference type="ARBA" id="ARBA00022475"/>
    </source>
</evidence>
<gene>
    <name evidence="11" type="primary">OR23</name>
</gene>
<comment type="caution">
    <text evidence="10">Lacks conserved residue(s) required for the propagation of feature annotation.</text>
</comment>
<evidence type="ECO:0000256" key="6">
    <source>
        <dbReference type="ARBA" id="ARBA00022989"/>
    </source>
</evidence>
<dbReference type="Pfam" id="PF02949">
    <property type="entry name" value="7tm_6"/>
    <property type="match status" value="1"/>
</dbReference>
<comment type="similarity">
    <text evidence="10">Belongs to the insect chemoreceptor superfamily. Heteromeric odorant receptor channel (TC 1.A.69) family.</text>
</comment>
<evidence type="ECO:0000256" key="10">
    <source>
        <dbReference type="RuleBase" id="RU351113"/>
    </source>
</evidence>
<evidence type="ECO:0000256" key="3">
    <source>
        <dbReference type="ARBA" id="ARBA00022606"/>
    </source>
</evidence>
<feature type="transmembrane region" description="Helical" evidence="10">
    <location>
        <begin position="38"/>
        <end position="60"/>
    </location>
</feature>
<feature type="transmembrane region" description="Helical" evidence="10">
    <location>
        <begin position="265"/>
        <end position="292"/>
    </location>
</feature>
<keyword evidence="8 10" id="KW-0675">Receptor</keyword>
<dbReference type="EMBL" id="MG204658">
    <property type="protein sequence ID" value="AXX83024.1"/>
    <property type="molecule type" value="mRNA"/>
</dbReference>
<feature type="transmembrane region" description="Helical" evidence="10">
    <location>
        <begin position="66"/>
        <end position="89"/>
    </location>
</feature>
<dbReference type="GO" id="GO:0007165">
    <property type="term" value="P:signal transduction"/>
    <property type="evidence" value="ECO:0007669"/>
    <property type="project" value="UniProtKB-KW"/>
</dbReference>
<proteinExistence type="evidence at transcript level"/>
<dbReference type="AlphaFoldDB" id="A0A385H6P6"/>
<keyword evidence="6 10" id="KW-1133">Transmembrane helix</keyword>
<keyword evidence="7 10" id="KW-0472">Membrane</keyword>